<dbReference type="EnsemblMetazoa" id="CLYHEMT015379.1">
    <property type="protein sequence ID" value="CLYHEMP015379.1"/>
    <property type="gene ID" value="CLYHEMG015379"/>
</dbReference>
<reference evidence="2" key="1">
    <citation type="submission" date="2021-01" db="UniProtKB">
        <authorList>
            <consortium name="EnsemblMetazoa"/>
        </authorList>
    </citation>
    <scope>IDENTIFICATION</scope>
</reference>
<dbReference type="InterPro" id="IPR006797">
    <property type="entry name" value="PRELI/MSF1_dom"/>
</dbReference>
<name>A0A7M5WZ24_9CNID</name>
<evidence type="ECO:0000313" key="2">
    <source>
        <dbReference type="EnsemblMetazoa" id="CLYHEMP015379.1"/>
    </source>
</evidence>
<dbReference type="RefSeq" id="XP_066916425.1">
    <property type="nucleotide sequence ID" value="XM_067060324.1"/>
</dbReference>
<dbReference type="GO" id="GO:0005758">
    <property type="term" value="C:mitochondrial intermembrane space"/>
    <property type="evidence" value="ECO:0007669"/>
    <property type="project" value="InterPro"/>
</dbReference>
<protein>
    <recommendedName>
        <fullName evidence="1">PRELI/MSF1 domain-containing protein</fullName>
    </recommendedName>
</protein>
<feature type="domain" description="PRELI/MSF1" evidence="1">
    <location>
        <begin position="1"/>
        <end position="169"/>
    </location>
</feature>
<evidence type="ECO:0000313" key="3">
    <source>
        <dbReference type="Proteomes" id="UP000594262"/>
    </source>
</evidence>
<dbReference type="GeneID" id="136803601"/>
<dbReference type="InterPro" id="IPR037365">
    <property type="entry name" value="Slowmo/Ups"/>
</dbReference>
<dbReference type="PROSITE" id="PS50904">
    <property type="entry name" value="PRELI_MSF1"/>
    <property type="match status" value="1"/>
</dbReference>
<proteinExistence type="predicted"/>
<dbReference type="Pfam" id="PF04707">
    <property type="entry name" value="PRELI"/>
    <property type="match status" value="1"/>
</dbReference>
<accession>A0A7M5WZ24</accession>
<dbReference type="Proteomes" id="UP000594262">
    <property type="component" value="Unplaced"/>
</dbReference>
<dbReference type="PANTHER" id="PTHR11158">
    <property type="entry name" value="MSF1/PX19 RELATED"/>
    <property type="match status" value="1"/>
</dbReference>
<evidence type="ECO:0000259" key="1">
    <source>
        <dbReference type="PROSITE" id="PS50904"/>
    </source>
</evidence>
<organism evidence="2 3">
    <name type="scientific">Clytia hemisphaerica</name>
    <dbReference type="NCBI Taxonomy" id="252671"/>
    <lineage>
        <taxon>Eukaryota</taxon>
        <taxon>Metazoa</taxon>
        <taxon>Cnidaria</taxon>
        <taxon>Hydrozoa</taxon>
        <taxon>Hydroidolina</taxon>
        <taxon>Leptothecata</taxon>
        <taxon>Obeliida</taxon>
        <taxon>Clytiidae</taxon>
        <taxon>Clytia</taxon>
    </lineage>
</organism>
<keyword evidence="3" id="KW-1185">Reference proteome</keyword>
<dbReference type="AlphaFoldDB" id="A0A7M5WZ24"/>
<dbReference type="OrthoDB" id="341300at2759"/>
<sequence length="190" mass="21784">MKYHTCSTNVKFRWDQVGNAIFQRYPNPWSKHVLTEDVISRKLEGPILKTVRLISKTNKLPKLANKFVSNSSGYVVEESHVNAKEKTAVTYTRNLTFPHIMVCEEKCTFSISQESKNWTMLKRESWISSSLYGFSKAAEMFGMERYKKNIKKSLKGLNYVLSKMYVPEKIPTTIGMTLPQPIPQATCSSS</sequence>